<dbReference type="InterPro" id="IPR015168">
    <property type="entry name" value="SsuA/THI5"/>
</dbReference>
<feature type="domain" description="SsuA/THI5-like" evidence="4">
    <location>
        <begin position="64"/>
        <end position="273"/>
    </location>
</feature>
<sequence length="339" mass="35267">MSPFPGGGIPRRNLLKLAGGVVTAGALMGTSGCGLLGGSENAGQSGPGGLEKANLKVGALATSEIAPLHLAVKNGHFQREGLNVEIVTAKDGASALNAAIGGDYDITFSSYVPIFAAQASGVAQLKIVADCASATPNTIMIMTAPGSPVRTAADLAGKKIAISGMGTISQLMVQATMRAHGVDFSRVEWAPIGFPNMPEQLRQGHVDAAFLVEPFLTLAARDTKAVPVVDAATGPLQDIPLGGYVSTANFADQNPNTVAAFHRAMQAATDEAQDRSKIEPLLPTFAKVDAETAAVMGLLNMHTRVDATRLERVPRLMREFGYIQKDVDVKAMIATPPQN</sequence>
<evidence type="ECO:0000313" key="5">
    <source>
        <dbReference type="EMBL" id="GAA0535727.1"/>
    </source>
</evidence>
<keyword evidence="3" id="KW-0732">Signal</keyword>
<name>A0ABP3N4J0_SACER</name>
<evidence type="ECO:0000313" key="6">
    <source>
        <dbReference type="Proteomes" id="UP001500729"/>
    </source>
</evidence>
<keyword evidence="6" id="KW-1185">Reference proteome</keyword>
<dbReference type="PANTHER" id="PTHR30024">
    <property type="entry name" value="ALIPHATIC SULFONATES-BINDING PROTEIN-RELATED"/>
    <property type="match status" value="1"/>
</dbReference>
<evidence type="ECO:0000256" key="3">
    <source>
        <dbReference type="ARBA" id="ARBA00022729"/>
    </source>
</evidence>
<evidence type="ECO:0000259" key="4">
    <source>
        <dbReference type="Pfam" id="PF09084"/>
    </source>
</evidence>
<evidence type="ECO:0000256" key="2">
    <source>
        <dbReference type="ARBA" id="ARBA00010742"/>
    </source>
</evidence>
<proteinExistence type="inferred from homology"/>
<dbReference type="SUPFAM" id="SSF53850">
    <property type="entry name" value="Periplasmic binding protein-like II"/>
    <property type="match status" value="1"/>
</dbReference>
<gene>
    <name evidence="5" type="ORF">GCM10009533_38590</name>
</gene>
<dbReference type="Pfam" id="PF09084">
    <property type="entry name" value="NMT1"/>
    <property type="match status" value="1"/>
</dbReference>
<accession>A0ABP3N4J0</accession>
<comment type="similarity">
    <text evidence="2">Belongs to the bacterial solute-binding protein SsuA/TauA family.</text>
</comment>
<comment type="subcellular location">
    <subcellularLocation>
        <location evidence="1">Periplasm</location>
    </subcellularLocation>
</comment>
<dbReference type="Gene3D" id="3.40.190.10">
    <property type="entry name" value="Periplasmic binding protein-like II"/>
    <property type="match status" value="2"/>
</dbReference>
<dbReference type="PANTHER" id="PTHR30024:SF47">
    <property type="entry name" value="TAURINE-BINDING PERIPLASMIC PROTEIN"/>
    <property type="match status" value="1"/>
</dbReference>
<protein>
    <submittedName>
        <fullName evidence="5">ABC transporter substrate-binding protein</fullName>
    </submittedName>
</protein>
<comment type="caution">
    <text evidence="5">The sequence shown here is derived from an EMBL/GenBank/DDBJ whole genome shotgun (WGS) entry which is preliminary data.</text>
</comment>
<reference evidence="6" key="1">
    <citation type="journal article" date="2019" name="Int. J. Syst. Evol. Microbiol.">
        <title>The Global Catalogue of Microorganisms (GCM) 10K type strain sequencing project: providing services to taxonomists for standard genome sequencing and annotation.</title>
        <authorList>
            <consortium name="The Broad Institute Genomics Platform"/>
            <consortium name="The Broad Institute Genome Sequencing Center for Infectious Disease"/>
            <person name="Wu L."/>
            <person name="Ma J."/>
        </authorList>
    </citation>
    <scope>NUCLEOTIDE SEQUENCE [LARGE SCALE GENOMIC DNA]</scope>
    <source>
        <strain evidence="6">JCM 10303</strain>
    </source>
</reference>
<evidence type="ECO:0000256" key="1">
    <source>
        <dbReference type="ARBA" id="ARBA00004418"/>
    </source>
</evidence>
<organism evidence="5 6">
    <name type="scientific">Saccharopolyspora erythraea</name>
    <name type="common">Streptomyces erythraeus</name>
    <dbReference type="NCBI Taxonomy" id="1836"/>
    <lineage>
        <taxon>Bacteria</taxon>
        <taxon>Bacillati</taxon>
        <taxon>Actinomycetota</taxon>
        <taxon>Actinomycetes</taxon>
        <taxon>Pseudonocardiales</taxon>
        <taxon>Pseudonocardiaceae</taxon>
        <taxon>Saccharopolyspora</taxon>
    </lineage>
</organism>
<dbReference type="Proteomes" id="UP001500729">
    <property type="component" value="Unassembled WGS sequence"/>
</dbReference>
<dbReference type="EMBL" id="BAAAGS010000025">
    <property type="protein sequence ID" value="GAA0535727.1"/>
    <property type="molecule type" value="Genomic_DNA"/>
</dbReference>